<gene>
    <name evidence="11" type="ORF">SAMN05216216_12328</name>
</gene>
<reference evidence="12" key="1">
    <citation type="submission" date="2016-10" db="EMBL/GenBank/DDBJ databases">
        <authorList>
            <person name="Varghese N."/>
            <person name="Submissions S."/>
        </authorList>
    </citation>
    <scope>NUCLEOTIDE SEQUENCE [LARGE SCALE GENOMIC DNA]</scope>
    <source>
        <strain evidence="12">CGMCC 1.8895</strain>
    </source>
</reference>
<name>A0A1G9HI54_9BACL</name>
<dbReference type="InterPro" id="IPR016161">
    <property type="entry name" value="Ald_DH/histidinol_DH"/>
</dbReference>
<dbReference type="AlphaFoldDB" id="A0A1G9HI54"/>
<feature type="binding site" evidence="7">
    <location>
        <position position="197"/>
    </location>
    <ligand>
        <name>NAD(+)</name>
        <dbReference type="ChEBI" id="CHEBI:57540"/>
    </ligand>
</feature>
<dbReference type="InterPro" id="IPR012131">
    <property type="entry name" value="Hstdl_DH"/>
</dbReference>
<dbReference type="GO" id="GO:0005829">
    <property type="term" value="C:cytosol"/>
    <property type="evidence" value="ECO:0007669"/>
    <property type="project" value="TreeGrafter"/>
</dbReference>
<dbReference type="PIRSF" id="PIRSF000099">
    <property type="entry name" value="Histidinol_dh"/>
    <property type="match status" value="1"/>
</dbReference>
<dbReference type="PANTHER" id="PTHR21256">
    <property type="entry name" value="HISTIDINOL DEHYDROGENASE HDH"/>
    <property type="match status" value="1"/>
</dbReference>
<feature type="binding site" evidence="9">
    <location>
        <position position="242"/>
    </location>
    <ligand>
        <name>Zn(2+)</name>
        <dbReference type="ChEBI" id="CHEBI:29105"/>
    </ligand>
</feature>
<evidence type="ECO:0000256" key="10">
    <source>
        <dbReference type="RuleBase" id="RU004175"/>
    </source>
</evidence>
<dbReference type="Gene3D" id="1.20.5.1300">
    <property type="match status" value="1"/>
</dbReference>
<comment type="similarity">
    <text evidence="1 5 10">Belongs to the histidinol dehydrogenase family.</text>
</comment>
<feature type="active site" description="Proton acceptor" evidence="6">
    <location>
        <position position="309"/>
    </location>
</feature>
<evidence type="ECO:0000313" key="12">
    <source>
        <dbReference type="Proteomes" id="UP000199008"/>
    </source>
</evidence>
<dbReference type="CDD" id="cd06572">
    <property type="entry name" value="Histidinol_dh"/>
    <property type="match status" value="1"/>
</dbReference>
<feature type="binding site" evidence="7">
    <location>
        <position position="115"/>
    </location>
    <ligand>
        <name>NAD(+)</name>
        <dbReference type="ChEBI" id="CHEBI:57540"/>
    </ligand>
</feature>
<dbReference type="PANTHER" id="PTHR21256:SF2">
    <property type="entry name" value="HISTIDINE BIOSYNTHESIS TRIFUNCTIONAL PROTEIN"/>
    <property type="match status" value="1"/>
</dbReference>
<feature type="binding site" evidence="8">
    <location>
        <position position="310"/>
    </location>
    <ligand>
        <name>substrate</name>
    </ligand>
</feature>
<feature type="active site" description="Proton acceptor" evidence="6">
    <location>
        <position position="310"/>
    </location>
</feature>
<dbReference type="InterPro" id="IPR022695">
    <property type="entry name" value="Histidinol_DH_monofunct"/>
</dbReference>
<evidence type="ECO:0000256" key="3">
    <source>
        <dbReference type="ARBA" id="ARBA00022833"/>
    </source>
</evidence>
<dbReference type="STRING" id="576118.SAMN05216216_12328"/>
<dbReference type="RefSeq" id="WP_092987428.1">
    <property type="nucleotide sequence ID" value="NZ_FNFY01000023.1"/>
</dbReference>
<evidence type="ECO:0000256" key="2">
    <source>
        <dbReference type="ARBA" id="ARBA00022723"/>
    </source>
</evidence>
<feature type="binding site" evidence="8">
    <location>
        <position position="242"/>
    </location>
    <ligand>
        <name>substrate</name>
    </ligand>
</feature>
<dbReference type="NCBIfam" id="TIGR00069">
    <property type="entry name" value="hisD"/>
    <property type="match status" value="1"/>
</dbReference>
<feature type="binding site" evidence="8">
    <location>
        <position position="397"/>
    </location>
    <ligand>
        <name>substrate</name>
    </ligand>
</feature>
<evidence type="ECO:0000256" key="7">
    <source>
        <dbReference type="PIRSR" id="PIRSR000099-2"/>
    </source>
</evidence>
<feature type="binding site" evidence="9">
    <location>
        <position position="402"/>
    </location>
    <ligand>
        <name>Zn(2+)</name>
        <dbReference type="ChEBI" id="CHEBI:29105"/>
    </ligand>
</feature>
<organism evidence="11 12">
    <name type="scientific">Lacicoccus qingdaonensis</name>
    <dbReference type="NCBI Taxonomy" id="576118"/>
    <lineage>
        <taxon>Bacteria</taxon>
        <taxon>Bacillati</taxon>
        <taxon>Bacillota</taxon>
        <taxon>Bacilli</taxon>
        <taxon>Bacillales</taxon>
        <taxon>Salinicoccaceae</taxon>
        <taxon>Lacicoccus</taxon>
    </lineage>
</organism>
<dbReference type="Gene3D" id="3.40.50.1980">
    <property type="entry name" value="Nitrogenase molybdenum iron protein domain"/>
    <property type="match status" value="2"/>
</dbReference>
<evidence type="ECO:0000256" key="6">
    <source>
        <dbReference type="PIRSR" id="PIRSR000099-1"/>
    </source>
</evidence>
<dbReference type="GO" id="GO:0046872">
    <property type="term" value="F:metal ion binding"/>
    <property type="evidence" value="ECO:0007669"/>
    <property type="project" value="UniProtKB-KW"/>
</dbReference>
<proteinExistence type="inferred from homology"/>
<keyword evidence="7" id="KW-0520">NAD</keyword>
<feature type="binding site" evidence="7">
    <location>
        <position position="174"/>
    </location>
    <ligand>
        <name>NAD(+)</name>
        <dbReference type="ChEBI" id="CHEBI:57540"/>
    </ligand>
</feature>
<dbReference type="GO" id="GO:0000105">
    <property type="term" value="P:L-histidine biosynthetic process"/>
    <property type="evidence" value="ECO:0007669"/>
    <property type="project" value="InterPro"/>
</dbReference>
<evidence type="ECO:0000313" key="11">
    <source>
        <dbReference type="EMBL" id="SDL12193.1"/>
    </source>
</evidence>
<evidence type="ECO:0000256" key="8">
    <source>
        <dbReference type="PIRSR" id="PIRSR000099-3"/>
    </source>
</evidence>
<evidence type="ECO:0000256" key="9">
    <source>
        <dbReference type="PIRSR" id="PIRSR000099-4"/>
    </source>
</evidence>
<keyword evidence="3 9" id="KW-0862">Zinc</keyword>
<feature type="binding site" evidence="9">
    <location>
        <position position="343"/>
    </location>
    <ligand>
        <name>Zn(2+)</name>
        <dbReference type="ChEBI" id="CHEBI:29105"/>
    </ligand>
</feature>
<sequence>MDALEFKKVFEEKYVENQSFEGMSNVIKTLEDVKNNKDSALRSYTEKFDGVKLDNFKVHEEKLRKSYDSLPAEEKDALETIRQRTEDYQKTIKYTDQDDGEFKYVYHPLEKVGVYVPGGTALYPSSVLMTVVPAIAAGVKEIHVTTPTFEDNNITFAALYLCGVKNVYTVGGAQAVAALAYGTETIPKVDKIVGPGNYYVAMAKRLLFGEVGIDMIAGPSEILLYVDDKVDVDSIVYDIYAQSEHDANARTFLLSEDVDIIDRIEHRLKDMINAQPRADIIRASIEDNHYAVVDYREALLDLVNYIAPEHVSVQHEDSAMIVKNIKYAGAVFEGYHTPEAIGDYAAGPSHVLPTDRTGRFSHGLNVNDFLTSHAIISLNEDTFQDIAGPAMTIAKKEALDAHYQSLKIRTE</sequence>
<dbReference type="EMBL" id="FNFY01000023">
    <property type="protein sequence ID" value="SDL12193.1"/>
    <property type="molecule type" value="Genomic_DNA"/>
</dbReference>
<dbReference type="OrthoDB" id="9805269at2"/>
<dbReference type="SUPFAM" id="SSF53720">
    <property type="entry name" value="ALDH-like"/>
    <property type="match status" value="1"/>
</dbReference>
<dbReference type="Proteomes" id="UP000199008">
    <property type="component" value="Unassembled WGS sequence"/>
</dbReference>
<keyword evidence="2 9" id="KW-0479">Metal-binding</keyword>
<feature type="binding site" evidence="8">
    <location>
        <position position="343"/>
    </location>
    <ligand>
        <name>substrate</name>
    </ligand>
</feature>
<dbReference type="GO" id="GO:0004399">
    <property type="term" value="F:histidinol dehydrogenase activity"/>
    <property type="evidence" value="ECO:0007669"/>
    <property type="project" value="InterPro"/>
</dbReference>
<accession>A0A1G9HI54</accession>
<dbReference type="GO" id="GO:0051287">
    <property type="term" value="F:NAD binding"/>
    <property type="evidence" value="ECO:0007669"/>
    <property type="project" value="InterPro"/>
</dbReference>
<protein>
    <submittedName>
        <fullName evidence="11">Histidinol dehydrogenase</fullName>
    </submittedName>
</protein>
<evidence type="ECO:0000256" key="5">
    <source>
        <dbReference type="PIRNR" id="PIRNR000099"/>
    </source>
</evidence>
<dbReference type="FunFam" id="3.40.50.1980:FF:000026">
    <property type="entry name" value="Histidinol dehydrogenase"/>
    <property type="match status" value="1"/>
</dbReference>
<dbReference type="FunFam" id="3.40.50.1980:FF:000001">
    <property type="entry name" value="Histidinol dehydrogenase"/>
    <property type="match status" value="1"/>
</dbReference>
<evidence type="ECO:0000256" key="1">
    <source>
        <dbReference type="ARBA" id="ARBA00010178"/>
    </source>
</evidence>
<feature type="binding site" evidence="8">
    <location>
        <position position="245"/>
    </location>
    <ligand>
        <name>substrate</name>
    </ligand>
</feature>
<dbReference type="Pfam" id="PF00815">
    <property type="entry name" value="Histidinol_dh"/>
    <property type="match status" value="1"/>
</dbReference>
<evidence type="ECO:0000256" key="4">
    <source>
        <dbReference type="ARBA" id="ARBA00023002"/>
    </source>
</evidence>
<feature type="binding site" evidence="8">
    <location>
        <position position="220"/>
    </location>
    <ligand>
        <name>substrate</name>
    </ligand>
</feature>
<comment type="cofactor">
    <cofactor evidence="9">
        <name>Zn(2+)</name>
        <dbReference type="ChEBI" id="CHEBI:29105"/>
    </cofactor>
    <text evidence="9">Binds 1 zinc ion per subunit.</text>
</comment>
<keyword evidence="12" id="KW-1185">Reference proteome</keyword>
<feature type="binding site" evidence="8">
    <location>
        <position position="402"/>
    </location>
    <ligand>
        <name>substrate</name>
    </ligand>
</feature>
<keyword evidence="4 5" id="KW-0560">Oxidoreductase</keyword>
<feature type="binding site" evidence="9">
    <location>
        <position position="245"/>
    </location>
    <ligand>
        <name>Zn(2+)</name>
        <dbReference type="ChEBI" id="CHEBI:29105"/>
    </ligand>
</feature>
<dbReference type="PRINTS" id="PR00083">
    <property type="entry name" value="HOLDHDRGNASE"/>
</dbReference>